<gene>
    <name evidence="7" type="ORF">EEDITHA_LOCUS1380</name>
</gene>
<comment type="caution">
    <text evidence="7">The sequence shown here is derived from an EMBL/GenBank/DDBJ whole genome shotgun (WGS) entry which is preliminary data.</text>
</comment>
<dbReference type="EMBL" id="CAKOGL010000003">
    <property type="protein sequence ID" value="CAH2084846.1"/>
    <property type="molecule type" value="Genomic_DNA"/>
</dbReference>
<evidence type="ECO:0000256" key="3">
    <source>
        <dbReference type="ARBA" id="ARBA00022833"/>
    </source>
</evidence>
<evidence type="ECO:0000256" key="2">
    <source>
        <dbReference type="ARBA" id="ARBA00022771"/>
    </source>
</evidence>
<keyword evidence="8" id="KW-1185">Reference proteome</keyword>
<evidence type="ECO:0000313" key="8">
    <source>
        <dbReference type="Proteomes" id="UP001153954"/>
    </source>
</evidence>
<organism evidence="7 8">
    <name type="scientific">Euphydryas editha</name>
    <name type="common">Edith's checkerspot</name>
    <dbReference type="NCBI Taxonomy" id="104508"/>
    <lineage>
        <taxon>Eukaryota</taxon>
        <taxon>Metazoa</taxon>
        <taxon>Ecdysozoa</taxon>
        <taxon>Arthropoda</taxon>
        <taxon>Hexapoda</taxon>
        <taxon>Insecta</taxon>
        <taxon>Pterygota</taxon>
        <taxon>Neoptera</taxon>
        <taxon>Endopterygota</taxon>
        <taxon>Lepidoptera</taxon>
        <taxon>Glossata</taxon>
        <taxon>Ditrysia</taxon>
        <taxon>Papilionoidea</taxon>
        <taxon>Nymphalidae</taxon>
        <taxon>Nymphalinae</taxon>
        <taxon>Euphydryas</taxon>
    </lineage>
</organism>
<keyword evidence="2 4" id="KW-0863">Zinc-finger</keyword>
<keyword evidence="5" id="KW-0175">Coiled coil</keyword>
<feature type="domain" description="PHD-type" evidence="6">
    <location>
        <begin position="2"/>
        <end position="54"/>
    </location>
</feature>
<dbReference type="PROSITE" id="PS01359">
    <property type="entry name" value="ZF_PHD_1"/>
    <property type="match status" value="1"/>
</dbReference>
<evidence type="ECO:0000259" key="6">
    <source>
        <dbReference type="PROSITE" id="PS50016"/>
    </source>
</evidence>
<keyword evidence="3" id="KW-0862">Zinc</keyword>
<dbReference type="Pfam" id="PF25298">
    <property type="entry name" value="Baculo_FP_2nd"/>
    <property type="match status" value="1"/>
</dbReference>
<dbReference type="PROSITE" id="PS50016">
    <property type="entry name" value="ZF_PHD_2"/>
    <property type="match status" value="1"/>
</dbReference>
<dbReference type="CDD" id="cd15489">
    <property type="entry name" value="PHD_SF"/>
    <property type="match status" value="1"/>
</dbReference>
<proteinExistence type="predicted"/>
<dbReference type="Proteomes" id="UP001153954">
    <property type="component" value="Unassembled WGS sequence"/>
</dbReference>
<reference evidence="7" key="1">
    <citation type="submission" date="2022-03" db="EMBL/GenBank/DDBJ databases">
        <authorList>
            <person name="Tunstrom K."/>
        </authorList>
    </citation>
    <scope>NUCLEOTIDE SEQUENCE</scope>
</reference>
<evidence type="ECO:0000256" key="4">
    <source>
        <dbReference type="PROSITE-ProRule" id="PRU00146"/>
    </source>
</evidence>
<dbReference type="SUPFAM" id="SSF57903">
    <property type="entry name" value="FYVE/PHD zinc finger"/>
    <property type="match status" value="1"/>
</dbReference>
<evidence type="ECO:0000256" key="5">
    <source>
        <dbReference type="SAM" id="Coils"/>
    </source>
</evidence>
<dbReference type="InterPro" id="IPR057251">
    <property type="entry name" value="FP_C"/>
</dbReference>
<dbReference type="InterPro" id="IPR011011">
    <property type="entry name" value="Znf_FYVE_PHD"/>
</dbReference>
<feature type="coiled-coil region" evidence="5">
    <location>
        <begin position="123"/>
        <end position="171"/>
    </location>
</feature>
<sequence>MTNECLLCKNNILVTQKRIKCCKCQTHYHLDCVTLNNNSNISRTQWVCMDCSFNTRKGNLNTPKEKKSCQENNIPQVQATSQISREVQEIITTTINIEFEKVREELSVLQSIKESIDHFSYLCDCVKRELEEAKEEIKNLKRDNCELRNILNSHSDVINNLEKEARASNIELHCLPEFRNENLVNTVEQISKVINVPITEGEKTPVFISEHLTSASRDIHAAASLFAKEKLYRYVWSRNGNIFLRKSAASDVIFVKSKNILKTLD</sequence>
<dbReference type="GO" id="GO:0008270">
    <property type="term" value="F:zinc ion binding"/>
    <property type="evidence" value="ECO:0007669"/>
    <property type="project" value="UniProtKB-KW"/>
</dbReference>
<name>A0AAU9TGK1_EUPED</name>
<accession>A0AAU9TGK1</accession>
<dbReference type="InterPro" id="IPR019787">
    <property type="entry name" value="Znf_PHD-finger"/>
</dbReference>
<dbReference type="InterPro" id="IPR019786">
    <property type="entry name" value="Zinc_finger_PHD-type_CS"/>
</dbReference>
<dbReference type="AlphaFoldDB" id="A0AAU9TGK1"/>
<evidence type="ECO:0000256" key="1">
    <source>
        <dbReference type="ARBA" id="ARBA00022723"/>
    </source>
</evidence>
<protein>
    <recommendedName>
        <fullName evidence="6">PHD-type domain-containing protein</fullName>
    </recommendedName>
</protein>
<dbReference type="InterPro" id="IPR013083">
    <property type="entry name" value="Znf_RING/FYVE/PHD"/>
</dbReference>
<keyword evidence="1" id="KW-0479">Metal-binding</keyword>
<evidence type="ECO:0000313" key="7">
    <source>
        <dbReference type="EMBL" id="CAH2084846.1"/>
    </source>
</evidence>
<dbReference type="Gene3D" id="3.30.40.10">
    <property type="entry name" value="Zinc/RING finger domain, C3HC4 (zinc finger)"/>
    <property type="match status" value="1"/>
</dbReference>